<comment type="caution">
    <text evidence="2">The sequence shown here is derived from an EMBL/GenBank/DDBJ whole genome shotgun (WGS) entry which is preliminary data.</text>
</comment>
<feature type="chain" id="PRO_5035934599" evidence="1">
    <location>
        <begin position="21"/>
        <end position="401"/>
    </location>
</feature>
<keyword evidence="1" id="KW-0732">Signal</keyword>
<dbReference type="AlphaFoldDB" id="A0A8S1QKM4"/>
<reference evidence="2" key="1">
    <citation type="submission" date="2021-01" db="EMBL/GenBank/DDBJ databases">
        <authorList>
            <consortium name="Genoscope - CEA"/>
            <person name="William W."/>
        </authorList>
    </citation>
    <scope>NUCLEOTIDE SEQUENCE</scope>
</reference>
<sequence length="401" mass="45431">MKTIFIITIINILELGQVLGFTINDPECNKYLEKFGTKDNPSKIAFTGDVSYTQGTANAQINLRYSDKDLFNDPIFFGLVKEDGKTAETVCLELRLYKFSSKDFKNPVQVSDLPLTASNNTLEQWRQYSFTIPGNELRTRLIESNNTDYYIYNGYYAIAYYYAGTEELQYSFYFDFTLLVERKTGAVVETVFKPLSQRVTAGCLVGDCTITAETKLNWCTETQKPDDPQKPLMFQSQYLTCKNVDKPELHLNDQFIIQQIVNTTGLTNYYLSGTQVWYTGNGLNKQAKIISMNNTIQGQVLVQLKAEIAWRQVTIKIVSSLSNNQGRRILVQSQLDPVDGQTQVIECIKDDETNECPTCERECEINGFAHEGCEPCCNSPSCSFSQQIAFVFLALLLALII</sequence>
<dbReference type="EMBL" id="CAJJDN010000109">
    <property type="protein sequence ID" value="CAD8115986.1"/>
    <property type="molecule type" value="Genomic_DNA"/>
</dbReference>
<gene>
    <name evidence="2" type="ORF">PSON_ATCC_30995.1.T1090211</name>
</gene>
<accession>A0A8S1QKM4</accession>
<organism evidence="2 3">
    <name type="scientific">Paramecium sonneborni</name>
    <dbReference type="NCBI Taxonomy" id="65129"/>
    <lineage>
        <taxon>Eukaryota</taxon>
        <taxon>Sar</taxon>
        <taxon>Alveolata</taxon>
        <taxon>Ciliophora</taxon>
        <taxon>Intramacronucleata</taxon>
        <taxon>Oligohymenophorea</taxon>
        <taxon>Peniculida</taxon>
        <taxon>Parameciidae</taxon>
        <taxon>Paramecium</taxon>
    </lineage>
</organism>
<dbReference type="Proteomes" id="UP000692954">
    <property type="component" value="Unassembled WGS sequence"/>
</dbReference>
<name>A0A8S1QKM4_9CILI</name>
<protein>
    <submittedName>
        <fullName evidence="2">Uncharacterized protein</fullName>
    </submittedName>
</protein>
<keyword evidence="3" id="KW-1185">Reference proteome</keyword>
<evidence type="ECO:0000313" key="2">
    <source>
        <dbReference type="EMBL" id="CAD8115986.1"/>
    </source>
</evidence>
<proteinExistence type="predicted"/>
<feature type="signal peptide" evidence="1">
    <location>
        <begin position="1"/>
        <end position="20"/>
    </location>
</feature>
<evidence type="ECO:0000256" key="1">
    <source>
        <dbReference type="SAM" id="SignalP"/>
    </source>
</evidence>
<evidence type="ECO:0000313" key="3">
    <source>
        <dbReference type="Proteomes" id="UP000692954"/>
    </source>
</evidence>